<evidence type="ECO:0000313" key="2">
    <source>
        <dbReference type="Proteomes" id="UP000000758"/>
    </source>
</evidence>
<keyword evidence="2" id="KW-1185">Reference proteome</keyword>
<sequence length="208" mass="23615">MLNIAQLDRLINQRNGEMILSAEKIDIYDTLFMILSANGDGENSRTLLQKITYFCSNSIINIENMAFKPQYHGPYSAKVNVALEKMVSCGFLERVTIYGFNGKSNYRLTDDGKELANDAKGKYGKEYDKICSVVKTCHNEAEPKGTEPEDTKLSYAAKIHYISREHKTDSPDKISKYSKRYDWAMDASFIDKHFSLAMELDTGCKNNS</sequence>
<accession>A0RZ65</accession>
<organism evidence="1 2">
    <name type="scientific">Cenarchaeum symbiosum (strain A)</name>
    <dbReference type="NCBI Taxonomy" id="414004"/>
    <lineage>
        <taxon>Archaea</taxon>
        <taxon>Nitrososphaerota</taxon>
        <taxon>Candidatus Cenarchaeales</taxon>
        <taxon>Candidatus Cenarchaeaceae</taxon>
        <taxon>Candidatus Cenarchaeum</taxon>
    </lineage>
</organism>
<dbReference type="KEGG" id="csy:CENSYa_2029"/>
<dbReference type="HOGENOM" id="CLU_1431588_0_0_2"/>
<evidence type="ECO:0000313" key="1">
    <source>
        <dbReference type="EMBL" id="ABK78632.1"/>
    </source>
</evidence>
<proteinExistence type="predicted"/>
<dbReference type="AlphaFoldDB" id="A0RZ65"/>
<reference evidence="1 2" key="1">
    <citation type="journal article" date="2006" name="Proc. Natl. Acad. Sci. U.S.A.">
        <title>Genomic analysis of the uncultivated marine crenarchaeote Cenarchaeum symbiosum.</title>
        <authorList>
            <person name="Hallam S.J."/>
            <person name="Konstantinidis K.T."/>
            <person name="Putnam N."/>
            <person name="Schleper C."/>
            <person name="Watanabe Y."/>
            <person name="Sugahara J."/>
            <person name="Preston C."/>
            <person name="de la Torre J."/>
            <person name="Richardson P.M."/>
            <person name="DeLong E.F."/>
        </authorList>
    </citation>
    <scope>NUCLEOTIDE SEQUENCE [LARGE SCALE GENOMIC DNA]</scope>
    <source>
        <strain evidence="2">A</strain>
    </source>
</reference>
<dbReference type="EMBL" id="DP000238">
    <property type="protein sequence ID" value="ABK78632.1"/>
    <property type="molecule type" value="Genomic_DNA"/>
</dbReference>
<dbReference type="Proteomes" id="UP000000758">
    <property type="component" value="Chromosome"/>
</dbReference>
<gene>
    <name evidence="1" type="ordered locus">CENSYa_2029</name>
</gene>
<protein>
    <submittedName>
        <fullName evidence="1">Uncharacterized protein</fullName>
    </submittedName>
</protein>
<name>A0RZ65_CENSY</name>
<dbReference type="EnsemblBacteria" id="ABK78632">
    <property type="protein sequence ID" value="ABK78632"/>
    <property type="gene ID" value="CENSYa_2029"/>
</dbReference>
<dbReference type="STRING" id="414004.CENSYa_2029"/>